<dbReference type="PANTHER" id="PTHR46112">
    <property type="entry name" value="AMINOPEPTIDASE"/>
    <property type="match status" value="1"/>
</dbReference>
<evidence type="ECO:0000313" key="3">
    <source>
        <dbReference type="Proteomes" id="UP000190285"/>
    </source>
</evidence>
<dbReference type="SUPFAM" id="SSF53092">
    <property type="entry name" value="Creatinase/prolidase N-terminal domain"/>
    <property type="match status" value="1"/>
</dbReference>
<dbReference type="GO" id="GO:0008235">
    <property type="term" value="F:metalloexopeptidase activity"/>
    <property type="evidence" value="ECO:0007669"/>
    <property type="project" value="UniProtKB-ARBA"/>
</dbReference>
<dbReference type="STRING" id="36842.SAMN02194393_00180"/>
<dbReference type="InterPro" id="IPR001714">
    <property type="entry name" value="Pept_M24_MAP"/>
</dbReference>
<dbReference type="PANTHER" id="PTHR46112:SF8">
    <property type="entry name" value="CYTOPLASMIC PEPTIDASE PEPQ-RELATED"/>
    <property type="match status" value="1"/>
</dbReference>
<dbReference type="SUPFAM" id="SSF55920">
    <property type="entry name" value="Creatinase/aminopeptidase"/>
    <property type="match status" value="1"/>
</dbReference>
<dbReference type="Gene3D" id="3.90.230.10">
    <property type="entry name" value="Creatinase/methionine aminopeptidase superfamily"/>
    <property type="match status" value="1"/>
</dbReference>
<evidence type="ECO:0000313" key="2">
    <source>
        <dbReference type="EMBL" id="SKC36679.1"/>
    </source>
</evidence>
<protein>
    <submittedName>
        <fullName evidence="2">Xaa-Pro aminopeptidase</fullName>
    </submittedName>
</protein>
<dbReference type="Proteomes" id="UP000190285">
    <property type="component" value="Unassembled WGS sequence"/>
</dbReference>
<reference evidence="2 3" key="1">
    <citation type="submission" date="2017-02" db="EMBL/GenBank/DDBJ databases">
        <authorList>
            <person name="Peterson S.W."/>
        </authorList>
    </citation>
    <scope>NUCLEOTIDE SEQUENCE [LARGE SCALE GENOMIC DNA]</scope>
    <source>
        <strain evidence="2 3">M1</strain>
    </source>
</reference>
<dbReference type="EMBL" id="FUZT01000001">
    <property type="protein sequence ID" value="SKC36679.1"/>
    <property type="molecule type" value="Genomic_DNA"/>
</dbReference>
<keyword evidence="2" id="KW-0645">Protease</keyword>
<feature type="domain" description="Peptidase M24" evidence="1">
    <location>
        <begin position="156"/>
        <end position="372"/>
    </location>
</feature>
<dbReference type="RefSeq" id="WP_079488651.1">
    <property type="nucleotide sequence ID" value="NZ_FUZT01000001.1"/>
</dbReference>
<accession>A0A1T5IC04</accession>
<dbReference type="AlphaFoldDB" id="A0A1T5IC04"/>
<dbReference type="InterPro" id="IPR029149">
    <property type="entry name" value="Creatin/AminoP/Spt16_N"/>
</dbReference>
<dbReference type="InterPro" id="IPR050659">
    <property type="entry name" value="Peptidase_M24B"/>
</dbReference>
<dbReference type="GO" id="GO:0004177">
    <property type="term" value="F:aminopeptidase activity"/>
    <property type="evidence" value="ECO:0007669"/>
    <property type="project" value="UniProtKB-KW"/>
</dbReference>
<proteinExistence type="predicted"/>
<dbReference type="OrthoDB" id="9806388at2"/>
<name>A0A1T5IC04_9FIRM</name>
<keyword evidence="3" id="KW-1185">Reference proteome</keyword>
<dbReference type="InterPro" id="IPR000994">
    <property type="entry name" value="Pept_M24"/>
</dbReference>
<gene>
    <name evidence="2" type="ORF">SAMN02194393_00180</name>
</gene>
<dbReference type="PRINTS" id="PR00599">
    <property type="entry name" value="MAPEPTIDASE"/>
</dbReference>
<dbReference type="InterPro" id="IPR036005">
    <property type="entry name" value="Creatinase/aminopeptidase-like"/>
</dbReference>
<dbReference type="Pfam" id="PF00557">
    <property type="entry name" value="Peptidase_M24"/>
    <property type="match status" value="1"/>
</dbReference>
<organism evidence="2 3">
    <name type="scientific">Maledivibacter halophilus</name>
    <dbReference type="NCBI Taxonomy" id="36842"/>
    <lineage>
        <taxon>Bacteria</taxon>
        <taxon>Bacillati</taxon>
        <taxon>Bacillota</taxon>
        <taxon>Clostridia</taxon>
        <taxon>Peptostreptococcales</taxon>
        <taxon>Caminicellaceae</taxon>
        <taxon>Maledivibacter</taxon>
    </lineage>
</organism>
<keyword evidence="2" id="KW-0378">Hydrolase</keyword>
<keyword evidence="2" id="KW-0031">Aminopeptidase</keyword>
<sequence length="389" mass="44208">MDNLYLEKLQQAEKYLKDCDIDLWLIYSSEGSDPCIPLITGLKTVGKTFFLITKEGKKYAIASVIDAQESQNSGLFDEVYIYSSDCEKLLREVIDKINPGKIAINYSMDDNLCDGLTAGRYRWLIKALGDNYVDKIIQSEVFLKKLRSVKTPTEIERIQKAIDITLDIYDEVTKNLKVGLSEYEVGKMFVEGMKKRGVVNGNTKKLTMPMVLKERIAHREPGNAVIKPGDFMIVDFSVDYKGYVSDIARTFYFLKEGETRAPEIMQKRFEAVYEAITLVKENIKPGKKGYELDSLAREHLLNRGMPEITHATGHQVGRFTHDGGTLLGPQWERYGKGPNETIEAGMIFTIEPTILFNDGDYSILTEEIILVGKEKTVFMSNRQKNVFLI</sequence>
<evidence type="ECO:0000259" key="1">
    <source>
        <dbReference type="Pfam" id="PF00557"/>
    </source>
</evidence>